<dbReference type="PATRIC" id="fig|992039.3.peg.889"/>
<comment type="caution">
    <text evidence="1">The sequence shown here is derived from an EMBL/GenBank/DDBJ whole genome shotgun (WGS) entry which is preliminary data.</text>
</comment>
<dbReference type="Proteomes" id="UP000004761">
    <property type="component" value="Unassembled WGS sequence"/>
</dbReference>
<accession>J0ANI6</accession>
<evidence type="ECO:0000313" key="1">
    <source>
        <dbReference type="EMBL" id="EJB51258.1"/>
    </source>
</evidence>
<sequence>MFLWGLIQKSALNYKAILHQHPTRTKPFKRALKKGLFISLN</sequence>
<dbReference type="AlphaFoldDB" id="J0ANI6"/>
<dbReference type="EMBL" id="AKOG01000005">
    <property type="protein sequence ID" value="EJB51258.1"/>
    <property type="molecule type" value="Genomic_DNA"/>
</dbReference>
<name>J0ANI6_HELPX</name>
<evidence type="ECO:0000313" key="2">
    <source>
        <dbReference type="Proteomes" id="UP000004761"/>
    </source>
</evidence>
<proteinExistence type="predicted"/>
<gene>
    <name evidence="1" type="ORF">HPHPH24_0919</name>
</gene>
<protein>
    <submittedName>
        <fullName evidence="1">Uncharacterized protein</fullName>
    </submittedName>
</protein>
<reference evidence="1 2" key="1">
    <citation type="journal article" date="2013" name="Pathog. Dis.">
        <title>Genome sequences of 65 Helicobacter pylori strains isolated from asymptomatic individuals and patients with gastric cancer, peptic ulcer disease, or gastritis.</title>
        <authorList>
            <person name="Blanchard T.G."/>
            <person name="Czinn S.J."/>
            <person name="Correa P."/>
            <person name="Nakazawa T."/>
            <person name="Keelan M."/>
            <person name="Morningstar L."/>
            <person name="Santana-Cruz I."/>
            <person name="Maroo A."/>
            <person name="McCracken C."/>
            <person name="Shefchek K."/>
            <person name="Daugherty S."/>
            <person name="Song Y."/>
            <person name="Fraser C.M."/>
            <person name="Fricke W.F."/>
        </authorList>
    </citation>
    <scope>NUCLEOTIDE SEQUENCE [LARGE SCALE GENOMIC DNA]</scope>
    <source>
        <strain evidence="1 2">Hp H-24</strain>
    </source>
</reference>
<organism evidence="1 2">
    <name type="scientific">Helicobacter pylori Hp H-24</name>
    <dbReference type="NCBI Taxonomy" id="992039"/>
    <lineage>
        <taxon>Bacteria</taxon>
        <taxon>Pseudomonadati</taxon>
        <taxon>Campylobacterota</taxon>
        <taxon>Epsilonproteobacteria</taxon>
        <taxon>Campylobacterales</taxon>
        <taxon>Helicobacteraceae</taxon>
        <taxon>Helicobacter</taxon>
    </lineage>
</organism>